<dbReference type="KEGG" id="naz:Aazo_0783"/>
<gene>
    <name evidence="1" type="ordered locus">Aazo_0783</name>
</gene>
<dbReference type="HOGENOM" id="CLU_171790_1_0_3"/>
<evidence type="ECO:0000313" key="2">
    <source>
        <dbReference type="Proteomes" id="UP000001511"/>
    </source>
</evidence>
<accession>D7E1I7</accession>
<proteinExistence type="predicted"/>
<name>D7E1I7_NOSA0</name>
<dbReference type="eggNOG" id="COG5421">
    <property type="taxonomic scope" value="Bacteria"/>
</dbReference>
<organism evidence="1 2">
    <name type="scientific">Nostoc azollae (strain 0708)</name>
    <name type="common">Anabaena azollae (strain 0708)</name>
    <dbReference type="NCBI Taxonomy" id="551115"/>
    <lineage>
        <taxon>Bacteria</taxon>
        <taxon>Bacillati</taxon>
        <taxon>Cyanobacteriota</taxon>
        <taxon>Cyanophyceae</taxon>
        <taxon>Nostocales</taxon>
        <taxon>Nostocaceae</taxon>
        <taxon>Trichormus</taxon>
    </lineage>
</organism>
<evidence type="ECO:0000313" key="1">
    <source>
        <dbReference type="EMBL" id="ADI63214.1"/>
    </source>
</evidence>
<dbReference type="Proteomes" id="UP000001511">
    <property type="component" value="Chromosome"/>
</dbReference>
<dbReference type="AlphaFoldDB" id="D7E1I7"/>
<sequence length="112" mass="12783">MIILMALCLLVYNLGERQLRISLKTQKATVKIQLNKPTESPTLHWIFQSQCVGLVPRLVREAPRKEAATGVCFQGILFLSTQGVHRILNLTEEGCRIFQFLPTACQKYYLFS</sequence>
<protein>
    <submittedName>
        <fullName evidence="1">Transposase</fullName>
    </submittedName>
</protein>
<dbReference type="EMBL" id="CP002059">
    <property type="protein sequence ID" value="ADI63214.1"/>
    <property type="molecule type" value="Genomic_DNA"/>
</dbReference>
<reference evidence="1 2" key="1">
    <citation type="journal article" date="2010" name="PLoS ONE">
        <title>Genome erosion in a nitrogen-fixing vertically transmitted endosymbiotic multicellular cyanobacterium.</title>
        <authorList>
            <person name="Ran L."/>
            <person name="Larsson J."/>
            <person name="Vigil-Stenman T."/>
            <person name="Nylander J.A."/>
            <person name="Ininbergs K."/>
            <person name="Zheng W.W."/>
            <person name="Lapidus A."/>
            <person name="Lowry S."/>
            <person name="Haselkorn R."/>
            <person name="Bergman B."/>
        </authorList>
    </citation>
    <scope>NUCLEOTIDE SEQUENCE [LARGE SCALE GENOMIC DNA]</scope>
    <source>
        <strain evidence="1 2">0708</strain>
    </source>
</reference>
<keyword evidence="2" id="KW-1185">Reference proteome</keyword>
<dbReference type="STRING" id="551115.Aazo_0783"/>